<dbReference type="AlphaFoldDB" id="A0AA41H8P8"/>
<sequence length="196" mass="21102">MGTFALQIRAWVDKTKGDLDTAVRYCAMAVDGKLMYRSPVGDPTKWKVNPNKPKVFGKFSAVGPKANWQMGFMSGGASTYRTSGAGYVGGRFRGAWMVSIGTPDNSVGTALDTEGRATLEAHKVIIAAAKAGDVIHFRNNMPYADRLEKGWSQQAPLGMVALTVVEWQTIVDNVVNGIRAGTSAAEFAQGFETYSL</sequence>
<dbReference type="EMBL" id="JALJZU010000001">
    <property type="protein sequence ID" value="MCP2007105.1"/>
    <property type="molecule type" value="Genomic_DNA"/>
</dbReference>
<reference evidence="2" key="2">
    <citation type="submission" date="2022-03" db="EMBL/GenBank/DDBJ databases">
        <title>Genome Encyclopedia of Bacteria and Archaea VI: Functional Genomics of Type Strains.</title>
        <authorList>
            <person name="Whitman W."/>
        </authorList>
    </citation>
    <scope>NUCLEOTIDE SEQUENCE</scope>
    <source>
        <strain evidence="2">HSC-15S17</strain>
    </source>
</reference>
<dbReference type="Proteomes" id="UP001162889">
    <property type="component" value="Unassembled WGS sequence"/>
</dbReference>
<evidence type="ECO:0000313" key="1">
    <source>
        <dbReference type="EMBL" id="MBV6321901.1"/>
    </source>
</evidence>
<comment type="caution">
    <text evidence="1">The sequence shown here is derived from an EMBL/GenBank/DDBJ whole genome shotgun (WGS) entry which is preliminary data.</text>
</comment>
<evidence type="ECO:0000313" key="4">
    <source>
        <dbReference type="Proteomes" id="UP001162889"/>
    </source>
</evidence>
<name>A0AA41H8P8_9BURK</name>
<evidence type="ECO:0000313" key="2">
    <source>
        <dbReference type="EMBL" id="MCP2007105.1"/>
    </source>
</evidence>
<protein>
    <submittedName>
        <fullName evidence="1">Uncharacterized protein</fullName>
    </submittedName>
</protein>
<keyword evidence="4" id="KW-1185">Reference proteome</keyword>
<dbReference type="Proteomes" id="UP001155901">
    <property type="component" value="Unassembled WGS sequence"/>
</dbReference>
<gene>
    <name evidence="1" type="ORF">KVP70_13205</name>
    <name evidence="2" type="ORF">L1274_000793</name>
</gene>
<dbReference type="EMBL" id="JAHTGR010000006">
    <property type="protein sequence ID" value="MBV6321901.1"/>
    <property type="molecule type" value="Genomic_DNA"/>
</dbReference>
<proteinExistence type="predicted"/>
<organism evidence="1 3">
    <name type="scientific">Duganella violaceipulchra</name>
    <dbReference type="NCBI Taxonomy" id="2849652"/>
    <lineage>
        <taxon>Bacteria</taxon>
        <taxon>Pseudomonadati</taxon>
        <taxon>Pseudomonadota</taxon>
        <taxon>Betaproteobacteria</taxon>
        <taxon>Burkholderiales</taxon>
        <taxon>Oxalobacteraceae</taxon>
        <taxon>Telluria group</taxon>
        <taxon>Duganella</taxon>
    </lineage>
</organism>
<dbReference type="RefSeq" id="WP_217942690.1">
    <property type="nucleotide sequence ID" value="NZ_JAHTGR010000006.1"/>
</dbReference>
<accession>A0AA41H8P8</accession>
<reference evidence="1" key="1">
    <citation type="submission" date="2021-07" db="EMBL/GenBank/DDBJ databases">
        <title>Characterization of violacein-producing bacteria and related species.</title>
        <authorList>
            <person name="Wilson H.S."/>
            <person name="De Leon M.E."/>
        </authorList>
    </citation>
    <scope>NUCLEOTIDE SEQUENCE</scope>
    <source>
        <strain evidence="1">HSC-15S17</strain>
    </source>
</reference>
<evidence type="ECO:0000313" key="3">
    <source>
        <dbReference type="Proteomes" id="UP001155901"/>
    </source>
</evidence>